<feature type="transmembrane region" description="Helical" evidence="1">
    <location>
        <begin position="1006"/>
        <end position="1025"/>
    </location>
</feature>
<feature type="transmembrane region" description="Helical" evidence="1">
    <location>
        <begin position="839"/>
        <end position="860"/>
    </location>
</feature>
<feature type="transmembrane region" description="Helical" evidence="1">
    <location>
        <begin position="387"/>
        <end position="410"/>
    </location>
</feature>
<gene>
    <name evidence="2" type="ORF">SAMN05216410_3090</name>
</gene>
<feature type="transmembrane region" description="Helical" evidence="1">
    <location>
        <begin position="362"/>
        <end position="380"/>
    </location>
</feature>
<keyword evidence="1" id="KW-0472">Membrane</keyword>
<feature type="transmembrane region" description="Helical" evidence="1">
    <location>
        <begin position="1238"/>
        <end position="1255"/>
    </location>
</feature>
<feature type="transmembrane region" description="Helical" evidence="1">
    <location>
        <begin position="1343"/>
        <end position="1363"/>
    </location>
</feature>
<dbReference type="Proteomes" id="UP000199039">
    <property type="component" value="Unassembled WGS sequence"/>
</dbReference>
<protein>
    <submittedName>
        <fullName evidence="2">Uncharacterized protein</fullName>
    </submittedName>
</protein>
<feature type="transmembrane region" description="Helical" evidence="1">
    <location>
        <begin position="487"/>
        <end position="506"/>
    </location>
</feature>
<dbReference type="InterPro" id="IPR058062">
    <property type="entry name" value="SCO7613_C"/>
</dbReference>
<organism evidence="2 3">
    <name type="scientific">Sanguibacter gelidistatuariae</name>
    <dbReference type="NCBI Taxonomy" id="1814289"/>
    <lineage>
        <taxon>Bacteria</taxon>
        <taxon>Bacillati</taxon>
        <taxon>Actinomycetota</taxon>
        <taxon>Actinomycetes</taxon>
        <taxon>Micrococcales</taxon>
        <taxon>Sanguibacteraceae</taxon>
        <taxon>Sanguibacter</taxon>
    </lineage>
</organism>
<feature type="transmembrane region" description="Helical" evidence="1">
    <location>
        <begin position="137"/>
        <end position="162"/>
    </location>
</feature>
<feature type="transmembrane region" description="Helical" evidence="1">
    <location>
        <begin position="682"/>
        <end position="701"/>
    </location>
</feature>
<feature type="transmembrane region" description="Helical" evidence="1">
    <location>
        <begin position="1267"/>
        <end position="1286"/>
    </location>
</feature>
<keyword evidence="3" id="KW-1185">Reference proteome</keyword>
<dbReference type="NCBIfam" id="NF047321">
    <property type="entry name" value="SCO7613_CTERM"/>
    <property type="match status" value="1"/>
</dbReference>
<feature type="transmembrane region" description="Helical" evidence="1">
    <location>
        <begin position="925"/>
        <end position="942"/>
    </location>
</feature>
<feature type="transmembrane region" description="Helical" evidence="1">
    <location>
        <begin position="806"/>
        <end position="827"/>
    </location>
</feature>
<feature type="transmembrane region" description="Helical" evidence="1">
    <location>
        <begin position="1101"/>
        <end position="1123"/>
    </location>
</feature>
<keyword evidence="1" id="KW-0812">Transmembrane</keyword>
<evidence type="ECO:0000313" key="2">
    <source>
        <dbReference type="EMBL" id="SDD27304.1"/>
    </source>
</evidence>
<keyword evidence="1" id="KW-1133">Transmembrane helix</keyword>
<feature type="transmembrane region" description="Helical" evidence="1">
    <location>
        <begin position="1172"/>
        <end position="1191"/>
    </location>
</feature>
<feature type="transmembrane region" description="Helical" evidence="1">
    <location>
        <begin position="973"/>
        <end position="994"/>
    </location>
</feature>
<feature type="transmembrane region" description="Helical" evidence="1">
    <location>
        <begin position="336"/>
        <end position="356"/>
    </location>
</feature>
<feature type="transmembrane region" description="Helical" evidence="1">
    <location>
        <begin position="1031"/>
        <end position="1052"/>
    </location>
</feature>
<feature type="transmembrane region" description="Helical" evidence="1">
    <location>
        <begin position="1292"/>
        <end position="1311"/>
    </location>
</feature>
<feature type="transmembrane region" description="Helical" evidence="1">
    <location>
        <begin position="583"/>
        <end position="601"/>
    </location>
</feature>
<feature type="transmembrane region" description="Helical" evidence="1">
    <location>
        <begin position="644"/>
        <end position="670"/>
    </location>
</feature>
<accession>A0A1G6TEL7</accession>
<sequence>MSSLTDPSRCPACSAPLAGQTCQACGLDVAGPGGLALWELSQEVVVTMARRAELIATMRMPVRPPAPARSPYAPRGASAVAGSSVAGSSVAGSSVAAGASTLAAPLPAVPVPAVPAPRLSAPAIPAPQRPTPARTGWALQTILLVLGATLLAGAGLVFTVFAWGLLPLVARGVILAGVTAAVFAGAHRAARANLRSSAEAIAGLGSALVVLVAWVLWTAALADEVSGAVAMAGALLVAAVVLVPLGRTLTLATPSVIGLVGLTLAPAVLATWITWSPASALLLAASAALCMIGQHPLVADAPATHALAVTAPAGLGPVPAPSAPVTLRHAHTALTALAPIYLALSAFITATNLITFGAVQTLAPLAGIALVSGLWAWICAPTPSGRVWSAATGTALALLGTTGAAALPGAAPSLTLVWLLPVGAAAGVAASVGILRALPRLDASAARAGWVVFLLTGLLPGTMTVLAIVLALASTQVPHGVSGRLDVVQILAGLVVMAAAAPLLHLTGGRVVTSLAPPLLAAPFPAPGPLPTYVHLPAYPQPPAYPQFPAAPRPRSAFPAHPMGVGVVASTFLLLGLPLLMPSVVWAASTWLVLAALVSVASTRLSASTPGAGSVPVGLGGAGPEPDLVWAAARAPAPIPPERLAALVRGCAQVFCAAAVTVGTVLSFSLAAGADGSVTGDAGRAMVAASFAVAGLVLWVARSWVPEGAGNRAALLFGSLVITSVGIGILVRLVVPLTSIGWYAAPFPLLVVLVAGLARHRGAVRPLGADHLAALVAAAVLLVPGLVVGASIALTATRTDIGQPLVSSLLATALLAAAIILAWQLAFAARYPAGARLRATAGALVPVLATAILLGLRPITLALDLPLADLDWSLAVLGLLVVLITWAGSAASPAEAARLACEVAVVILAVVTTAVVVAHGDPARVSIALSICAVGALAFAVVSGRPRWGWLALGLVVCASWVSLGGTDFPPEAYTAPGGLVVVVVGAWQLVASLRAGSPLERPIRIALAGLLVLVLPTVLLAPWSSEEVRAVVVAVCVVWLGLTAQLLTMTVASRLRPLIVGLTVLGLVGAAVGLGGRAVALASQVASGSGDPGPTTQRPVLMMGLWTAAAVASTAAGAVHLARTRFPRTAPVSTRPSVLAGDPRVWAVTACMLLLTAPIGLLVTRGYFETATGWVTGGLVVGWGVAALLGTPPGAPRVRSPLEFTLRTVPALAGAYVTALLGATALSASGLGSMRPALSILLTCAGAFVAVVGVRAAQVAPSSSTWRTVSVGALATIIPTTLAMFGDPSGWWISAAIVTAAVWLVLGVSLRWQAPVACGGVALAVQAVVLAGPPALAALSGILGWVILAAVGGALLALGLTFERQITTARKVLRRYADLR</sequence>
<feature type="transmembrane region" description="Helical" evidence="1">
    <location>
        <begin position="713"/>
        <end position="734"/>
    </location>
</feature>
<dbReference type="STRING" id="1814289.SAMN05216410_3090"/>
<feature type="transmembrane region" description="Helical" evidence="1">
    <location>
        <begin position="416"/>
        <end position="438"/>
    </location>
</feature>
<name>A0A1G6TEL7_9MICO</name>
<feature type="transmembrane region" description="Helical" evidence="1">
    <location>
        <begin position="557"/>
        <end position="577"/>
    </location>
</feature>
<feature type="transmembrane region" description="Helical" evidence="1">
    <location>
        <begin position="450"/>
        <end position="475"/>
    </location>
</feature>
<feature type="transmembrane region" description="Helical" evidence="1">
    <location>
        <begin position="949"/>
        <end position="967"/>
    </location>
</feature>
<feature type="transmembrane region" description="Helical" evidence="1">
    <location>
        <begin position="198"/>
        <end position="219"/>
    </location>
</feature>
<feature type="transmembrane region" description="Helical" evidence="1">
    <location>
        <begin position="1144"/>
        <end position="1166"/>
    </location>
</feature>
<feature type="transmembrane region" description="Helical" evidence="1">
    <location>
        <begin position="740"/>
        <end position="760"/>
    </location>
</feature>
<feature type="transmembrane region" description="Helical" evidence="1">
    <location>
        <begin position="168"/>
        <end position="186"/>
    </location>
</feature>
<evidence type="ECO:0000313" key="3">
    <source>
        <dbReference type="Proteomes" id="UP000199039"/>
    </source>
</evidence>
<feature type="transmembrane region" description="Helical" evidence="1">
    <location>
        <begin position="899"/>
        <end position="919"/>
    </location>
</feature>
<feature type="transmembrane region" description="Helical" evidence="1">
    <location>
        <begin position="225"/>
        <end position="244"/>
    </location>
</feature>
<reference evidence="2 3" key="1">
    <citation type="submission" date="2016-09" db="EMBL/GenBank/DDBJ databases">
        <authorList>
            <person name="Capua I."/>
            <person name="De Benedictis P."/>
            <person name="Joannis T."/>
            <person name="Lombin L.H."/>
            <person name="Cattoli G."/>
        </authorList>
    </citation>
    <scope>NUCLEOTIDE SEQUENCE [LARGE SCALE GENOMIC DNA]</scope>
    <source>
        <strain evidence="2 3">ISLP-3</strain>
    </source>
</reference>
<dbReference type="EMBL" id="FMYH01000006">
    <property type="protein sequence ID" value="SDD27304.1"/>
    <property type="molecule type" value="Genomic_DNA"/>
</dbReference>
<feature type="transmembrane region" description="Helical" evidence="1">
    <location>
        <begin position="772"/>
        <end position="794"/>
    </location>
</feature>
<feature type="transmembrane region" description="Helical" evidence="1">
    <location>
        <begin position="1059"/>
        <end position="1081"/>
    </location>
</feature>
<evidence type="ECO:0000256" key="1">
    <source>
        <dbReference type="SAM" id="Phobius"/>
    </source>
</evidence>
<feature type="transmembrane region" description="Helical" evidence="1">
    <location>
        <begin position="256"/>
        <end position="275"/>
    </location>
</feature>
<proteinExistence type="predicted"/>
<feature type="transmembrane region" description="Helical" evidence="1">
    <location>
        <begin position="1212"/>
        <end position="1232"/>
    </location>
</feature>
<feature type="transmembrane region" description="Helical" evidence="1">
    <location>
        <begin position="872"/>
        <end position="892"/>
    </location>
</feature>
<feature type="transmembrane region" description="Helical" evidence="1">
    <location>
        <begin position="1318"/>
        <end position="1337"/>
    </location>
</feature>